<dbReference type="PANTHER" id="PTHR24032">
    <property type="entry name" value="EGF-LIKE DOMAIN-CONTAINING PROTEIN-RELATED-RELATED"/>
    <property type="match status" value="1"/>
</dbReference>
<gene>
    <name evidence="2" type="ORF">DICPUDRAFT_81655</name>
</gene>
<dbReference type="InParanoid" id="F0ZU63"/>
<accession>F0ZU63</accession>
<dbReference type="EMBL" id="GL871189">
    <property type="protein sequence ID" value="EGC32514.1"/>
    <property type="molecule type" value="Genomic_DNA"/>
</dbReference>
<dbReference type="OrthoDB" id="26095at2759"/>
<dbReference type="PANTHER" id="PTHR24032:SF39">
    <property type="entry name" value="EGF-LIKE DOMAIN-CONTAINING PROTEIN"/>
    <property type="match status" value="1"/>
</dbReference>
<dbReference type="VEuPathDB" id="AmoebaDB:DICPUDRAFT_81655"/>
<dbReference type="InterPro" id="IPR054484">
    <property type="entry name" value="ComC_SSD"/>
</dbReference>
<evidence type="ECO:0000313" key="2">
    <source>
        <dbReference type="EMBL" id="EGC32514.1"/>
    </source>
</evidence>
<proteinExistence type="predicted"/>
<keyword evidence="3" id="KW-1185">Reference proteome</keyword>
<feature type="domain" description="ComC supersandwich" evidence="1">
    <location>
        <begin position="75"/>
        <end position="177"/>
    </location>
</feature>
<sequence>MNSLQERLNIVKYAITISNILVLRILKPDKRIIKSKQQSEQVILVQKKSISHKIQSHGVVTYIHIIPQKKNVHLKINNNNNNNQVETETETNNNGTIFTNKQESVTTFNQIRINEDNTNAIIKLIIEKVNDKDKGFTFAGNQFKVTKGGLKLSLSISNWLFKSNLNISQVQMTSDIQIDSSNKSRRGSVKDLKFDLVGDSAFFPKII</sequence>
<dbReference type="RefSeq" id="XP_003290964.1">
    <property type="nucleotide sequence ID" value="XM_003290916.1"/>
</dbReference>
<dbReference type="AlphaFoldDB" id="F0ZU63"/>
<evidence type="ECO:0000259" key="1">
    <source>
        <dbReference type="Pfam" id="PF22933"/>
    </source>
</evidence>
<dbReference type="InterPro" id="IPR053331">
    <property type="entry name" value="EGF-like_comC"/>
</dbReference>
<organism evidence="2 3">
    <name type="scientific">Dictyostelium purpureum</name>
    <name type="common">Slime mold</name>
    <dbReference type="NCBI Taxonomy" id="5786"/>
    <lineage>
        <taxon>Eukaryota</taxon>
        <taxon>Amoebozoa</taxon>
        <taxon>Evosea</taxon>
        <taxon>Eumycetozoa</taxon>
        <taxon>Dictyostelia</taxon>
        <taxon>Dictyosteliales</taxon>
        <taxon>Dictyosteliaceae</taxon>
        <taxon>Dictyostelium</taxon>
    </lineage>
</organism>
<protein>
    <recommendedName>
        <fullName evidence="1">ComC supersandwich domain-containing protein</fullName>
    </recommendedName>
</protein>
<dbReference type="Pfam" id="PF22933">
    <property type="entry name" value="ComC_SSD"/>
    <property type="match status" value="1"/>
</dbReference>
<reference evidence="3" key="1">
    <citation type="journal article" date="2011" name="Genome Biol.">
        <title>Comparative genomics of the social amoebae Dictyostelium discoideum and Dictyostelium purpureum.</title>
        <authorList>
            <consortium name="US DOE Joint Genome Institute (JGI-PGF)"/>
            <person name="Sucgang R."/>
            <person name="Kuo A."/>
            <person name="Tian X."/>
            <person name="Salerno W."/>
            <person name="Parikh A."/>
            <person name="Feasley C.L."/>
            <person name="Dalin E."/>
            <person name="Tu H."/>
            <person name="Huang E."/>
            <person name="Barry K."/>
            <person name="Lindquist E."/>
            <person name="Shapiro H."/>
            <person name="Bruce D."/>
            <person name="Schmutz J."/>
            <person name="Salamov A."/>
            <person name="Fey P."/>
            <person name="Gaudet P."/>
            <person name="Anjard C."/>
            <person name="Babu M.M."/>
            <person name="Basu S."/>
            <person name="Bushmanova Y."/>
            <person name="van der Wel H."/>
            <person name="Katoh-Kurasawa M."/>
            <person name="Dinh C."/>
            <person name="Coutinho P.M."/>
            <person name="Saito T."/>
            <person name="Elias M."/>
            <person name="Schaap P."/>
            <person name="Kay R.R."/>
            <person name="Henrissat B."/>
            <person name="Eichinger L."/>
            <person name="Rivero F."/>
            <person name="Putnam N.H."/>
            <person name="West C.M."/>
            <person name="Loomis W.F."/>
            <person name="Chisholm R.L."/>
            <person name="Shaulsky G."/>
            <person name="Strassmann J.E."/>
            <person name="Queller D.C."/>
            <person name="Kuspa A."/>
            <person name="Grigoriev I.V."/>
        </authorList>
    </citation>
    <scope>NUCLEOTIDE SEQUENCE [LARGE SCALE GENOMIC DNA]</scope>
    <source>
        <strain evidence="3">QSDP1</strain>
    </source>
</reference>
<dbReference type="Proteomes" id="UP000001064">
    <property type="component" value="Unassembled WGS sequence"/>
</dbReference>
<dbReference type="GeneID" id="10508806"/>
<dbReference type="KEGG" id="dpp:DICPUDRAFT_81655"/>
<name>F0ZU63_DICPU</name>
<evidence type="ECO:0000313" key="3">
    <source>
        <dbReference type="Proteomes" id="UP000001064"/>
    </source>
</evidence>